<reference evidence="4 5" key="1">
    <citation type="journal article" date="2019" name="Nat. Med.">
        <title>A library of human gut bacterial isolates paired with longitudinal multiomics data enables mechanistic microbiome research.</title>
        <authorList>
            <person name="Poyet M."/>
            <person name="Groussin M."/>
            <person name="Gibbons S.M."/>
            <person name="Avila-Pacheco J."/>
            <person name="Jiang X."/>
            <person name="Kearney S.M."/>
            <person name="Perrotta A.R."/>
            <person name="Berdy B."/>
            <person name="Zhao S."/>
            <person name="Lieberman T.D."/>
            <person name="Swanson P.K."/>
            <person name="Smith M."/>
            <person name="Roesemann S."/>
            <person name="Alexander J.E."/>
            <person name="Rich S.A."/>
            <person name="Livny J."/>
            <person name="Vlamakis H."/>
            <person name="Clish C."/>
            <person name="Bullock K."/>
            <person name="Deik A."/>
            <person name="Scott J."/>
            <person name="Pierce K.A."/>
            <person name="Xavier R.J."/>
            <person name="Alm E.J."/>
        </authorList>
    </citation>
    <scope>NUCLEOTIDE SEQUENCE [LARGE SCALE GENOMIC DNA]</scope>
    <source>
        <strain evidence="4 5">BIOML-A8</strain>
    </source>
</reference>
<accession>A0A6L3JP77</accession>
<dbReference type="InterPro" id="IPR036652">
    <property type="entry name" value="YjeF_N_dom_sf"/>
</dbReference>
<dbReference type="NCBIfam" id="TIGR00197">
    <property type="entry name" value="yjeF_nterm"/>
    <property type="match status" value="1"/>
</dbReference>
<comment type="caution">
    <text evidence="4">The sequence shown here is derived from an EMBL/GenBank/DDBJ whole genome shotgun (WGS) entry which is preliminary data.</text>
</comment>
<evidence type="ECO:0000256" key="1">
    <source>
        <dbReference type="ARBA" id="ARBA00018591"/>
    </source>
</evidence>
<dbReference type="AlphaFoldDB" id="A0A6L3JP77"/>
<proteinExistence type="inferred from homology"/>
<keyword evidence="4" id="KW-0413">Isomerase</keyword>
<dbReference type="RefSeq" id="WP_149948598.1">
    <property type="nucleotide sequence ID" value="NZ_VVYX01000333.1"/>
</dbReference>
<dbReference type="GO" id="GO:0016836">
    <property type="term" value="F:hydro-lyase activity"/>
    <property type="evidence" value="ECO:0007669"/>
    <property type="project" value="InterPro"/>
</dbReference>
<dbReference type="Gene3D" id="3.40.50.10260">
    <property type="entry name" value="YjeF N-terminal domain"/>
    <property type="match status" value="1"/>
</dbReference>
<protein>
    <recommendedName>
        <fullName evidence="1">Bifunctional NAD(P)H-hydrate repair enzyme Nnr</fullName>
    </recommendedName>
</protein>
<evidence type="ECO:0000259" key="2">
    <source>
        <dbReference type="PROSITE" id="PS51383"/>
    </source>
</evidence>
<dbReference type="GO" id="GO:0016853">
    <property type="term" value="F:isomerase activity"/>
    <property type="evidence" value="ECO:0007669"/>
    <property type="project" value="UniProtKB-KW"/>
</dbReference>
<dbReference type="EMBL" id="VVYX01000333">
    <property type="protein sequence ID" value="KAA5401587.1"/>
    <property type="molecule type" value="Genomic_DNA"/>
</dbReference>
<dbReference type="Pfam" id="PF03853">
    <property type="entry name" value="YjeF_N"/>
    <property type="match status" value="1"/>
</dbReference>
<dbReference type="Proteomes" id="UP000482653">
    <property type="component" value="Unassembled WGS sequence"/>
</dbReference>
<gene>
    <name evidence="4" type="ORF">F2Y87_30755</name>
</gene>
<dbReference type="InterPro" id="IPR000631">
    <property type="entry name" value="CARKD"/>
</dbReference>
<dbReference type="InterPro" id="IPR004443">
    <property type="entry name" value="YjeF_N_dom"/>
</dbReference>
<feature type="domain" description="YjeF N-terminal" evidence="3">
    <location>
        <begin position="9"/>
        <end position="218"/>
    </location>
</feature>
<dbReference type="PROSITE" id="PS51385">
    <property type="entry name" value="YJEF_N"/>
    <property type="match status" value="1"/>
</dbReference>
<evidence type="ECO:0000313" key="5">
    <source>
        <dbReference type="Proteomes" id="UP000482653"/>
    </source>
</evidence>
<dbReference type="PROSITE" id="PS51383">
    <property type="entry name" value="YJEF_C_3"/>
    <property type="match status" value="1"/>
</dbReference>
<dbReference type="HAMAP" id="MF_01966">
    <property type="entry name" value="NADHX_epimerase"/>
    <property type="match status" value="1"/>
</dbReference>
<evidence type="ECO:0000259" key="3">
    <source>
        <dbReference type="PROSITE" id="PS51385"/>
    </source>
</evidence>
<feature type="non-terminal residue" evidence="4">
    <location>
        <position position="259"/>
    </location>
</feature>
<name>A0A6L3JP77_9BACE</name>
<organism evidence="4 5">
    <name type="scientific">Bacteroides cellulosilyticus</name>
    <dbReference type="NCBI Taxonomy" id="246787"/>
    <lineage>
        <taxon>Bacteria</taxon>
        <taxon>Pseudomonadati</taxon>
        <taxon>Bacteroidota</taxon>
        <taxon>Bacteroidia</taxon>
        <taxon>Bacteroidales</taxon>
        <taxon>Bacteroidaceae</taxon>
        <taxon>Bacteroides</taxon>
    </lineage>
</organism>
<dbReference type="SUPFAM" id="SSF64153">
    <property type="entry name" value="YjeF N-terminal domain-like"/>
    <property type="match status" value="1"/>
</dbReference>
<feature type="domain" description="YjeF C-terminal" evidence="2">
    <location>
        <begin position="228"/>
        <end position="259"/>
    </location>
</feature>
<evidence type="ECO:0000313" key="4">
    <source>
        <dbReference type="EMBL" id="KAA5401587.1"/>
    </source>
</evidence>
<sequence>MKIISSTQLKELDKYTIAKEPVASIDLMERAAEELTRAITHRWDTSFHIAVFAGPGNNGGDALAVARMLSKQNYHVEVFLFNTKGKLSEECQTNLERLKECGSVYFTEVSTQFDPPVLTEKHLVVDGLFGSGLNKPLNGGFAAVVKYINASKAQVVAIDVPSGLMCEDNTYNIRQNMIRADVTLSIQLPKLSFLFPENEDIVGEWQLLDIQLKKDFIDTAQSPYYITEEEEIRSLIKPRKRFAHKGAFGHALLIAGSYG</sequence>